<accession>A0ABT5M7S6</accession>
<evidence type="ECO:0000313" key="1">
    <source>
        <dbReference type="EMBL" id="MDC9622316.1"/>
    </source>
</evidence>
<protein>
    <submittedName>
        <fullName evidence="1">ASCH domain-containing protein</fullName>
    </submittedName>
</protein>
<reference evidence="1 2" key="1">
    <citation type="submission" date="2023-02" db="EMBL/GenBank/DDBJ databases">
        <title>Entomopathogenic bacteria.</title>
        <authorList>
            <person name="Machado R.A."/>
        </authorList>
    </citation>
    <scope>NUCLEOTIDE SEQUENCE [LARGE SCALE GENOMIC DNA]</scope>
    <source>
        <strain evidence="1 2">XENO-7</strain>
    </source>
</reference>
<name>A0ABT5M7S6_9GAMM</name>
<dbReference type="Proteomes" id="UP001214757">
    <property type="component" value="Unassembled WGS sequence"/>
</dbReference>
<keyword evidence="2" id="KW-1185">Reference proteome</keyword>
<evidence type="ECO:0000313" key="2">
    <source>
        <dbReference type="Proteomes" id="UP001214757"/>
    </source>
</evidence>
<sequence>MKLLKFNTEMIESILADRKTQTRRLIKPQPKVTEQELRSYGAWSEGYTLSQQVSAAWQAGFIDVNCPYGGNGDLILFYDQGGIPVGEINLRNTKVEQLQDISAEDAKAEGLAEISKDGKLFKFGIPDMDGLPGGCDIGWQWSEWEKNPVMAYKKLWASIYGEENWNNNPWVWVIEFRRFR</sequence>
<organism evidence="1 2">
    <name type="scientific">Xenorhabdus aichiensis</name>
    <dbReference type="NCBI Taxonomy" id="3025874"/>
    <lineage>
        <taxon>Bacteria</taxon>
        <taxon>Pseudomonadati</taxon>
        <taxon>Pseudomonadota</taxon>
        <taxon>Gammaproteobacteria</taxon>
        <taxon>Enterobacterales</taxon>
        <taxon>Morganellaceae</taxon>
        <taxon>Xenorhabdus</taxon>
    </lineage>
</organism>
<gene>
    <name evidence="1" type="ORF">PSI22_11895</name>
</gene>
<dbReference type="EMBL" id="JAQRFO010000024">
    <property type="protein sequence ID" value="MDC9622316.1"/>
    <property type="molecule type" value="Genomic_DNA"/>
</dbReference>
<comment type="caution">
    <text evidence="1">The sequence shown here is derived from an EMBL/GenBank/DDBJ whole genome shotgun (WGS) entry which is preliminary data.</text>
</comment>
<proteinExistence type="predicted"/>
<dbReference type="RefSeq" id="WP_273579931.1">
    <property type="nucleotide sequence ID" value="NZ_JAQRFO010000024.1"/>
</dbReference>